<name>A0A084IKD2_SALHC</name>
<feature type="domain" description="Ysc84 actin-binding" evidence="2">
    <location>
        <begin position="113"/>
        <end position="231"/>
    </location>
</feature>
<reference evidence="3 4" key="1">
    <citation type="submission" date="2013-03" db="EMBL/GenBank/DDBJ databases">
        <title>Salinisphaera hydrothermalis C41B8 Genome Sequencing.</title>
        <authorList>
            <person name="Li C."/>
            <person name="Lai Q."/>
            <person name="Shao Z."/>
        </authorList>
    </citation>
    <scope>NUCLEOTIDE SEQUENCE [LARGE SCALE GENOMIC DNA]</scope>
    <source>
        <strain evidence="3 4">C41B8</strain>
    </source>
</reference>
<sequence length="238" mass="25044">MQGFLRMTAAAAAVALVAGCATTSQKDNYTEKLQKQATLAGRAATVLQQQMLQPSQRRIPKDLVDKARCIAVFPKVTQAGFIVGGQRGRGLISCRQRSGNFTNAPPAVYTLSAASIGLQAGAAQRAVVLLFTTQQSVRAVLDSLVKLGSQVSVSAGPTGYDRSVDTAAPIVAYGIAKKGLYAGLNLGGGKVAFDTEANTAIYGPNPDPRKVLLQTDRVPQSMQTYVNALESFTRHDGS</sequence>
<dbReference type="Pfam" id="PF04366">
    <property type="entry name" value="Ysc84"/>
    <property type="match status" value="1"/>
</dbReference>
<organism evidence="3 4">
    <name type="scientific">Salinisphaera hydrothermalis (strain C41B8)</name>
    <dbReference type="NCBI Taxonomy" id="1304275"/>
    <lineage>
        <taxon>Bacteria</taxon>
        <taxon>Pseudomonadati</taxon>
        <taxon>Pseudomonadota</taxon>
        <taxon>Gammaproteobacteria</taxon>
        <taxon>Salinisphaerales</taxon>
        <taxon>Salinisphaeraceae</taxon>
        <taxon>Salinisphaera</taxon>
    </lineage>
</organism>
<keyword evidence="4" id="KW-1185">Reference proteome</keyword>
<feature type="chain" id="PRO_5001776471" description="Ysc84 actin-binding domain-containing protein" evidence="1">
    <location>
        <begin position="27"/>
        <end position="238"/>
    </location>
</feature>
<dbReference type="STRING" id="1304275.C41B8_11273"/>
<feature type="signal peptide" evidence="1">
    <location>
        <begin position="1"/>
        <end position="26"/>
    </location>
</feature>
<dbReference type="OrthoDB" id="7060928at2"/>
<dbReference type="AlphaFoldDB" id="A0A084IKD2"/>
<protein>
    <recommendedName>
        <fullName evidence="2">Ysc84 actin-binding domain-containing protein</fullName>
    </recommendedName>
</protein>
<dbReference type="RefSeq" id="WP_037338045.1">
    <property type="nucleotide sequence ID" value="NZ_APNK01000016.1"/>
</dbReference>
<dbReference type="eggNOG" id="COG2930">
    <property type="taxonomic scope" value="Bacteria"/>
</dbReference>
<evidence type="ECO:0000313" key="4">
    <source>
        <dbReference type="Proteomes" id="UP000028302"/>
    </source>
</evidence>
<proteinExistence type="predicted"/>
<dbReference type="CDD" id="cd11524">
    <property type="entry name" value="SYLF"/>
    <property type="match status" value="1"/>
</dbReference>
<accession>A0A084IKD2</accession>
<keyword evidence="1" id="KW-0732">Signal</keyword>
<dbReference type="PANTHER" id="PTHR15629:SF2">
    <property type="entry name" value="SH3 DOMAIN-CONTAINING YSC84-LIKE PROTEIN 1"/>
    <property type="match status" value="1"/>
</dbReference>
<dbReference type="GO" id="GO:0035091">
    <property type="term" value="F:phosphatidylinositol binding"/>
    <property type="evidence" value="ECO:0007669"/>
    <property type="project" value="TreeGrafter"/>
</dbReference>
<dbReference type="Proteomes" id="UP000028302">
    <property type="component" value="Unassembled WGS sequence"/>
</dbReference>
<gene>
    <name evidence="3" type="ORF">C41B8_11273</name>
</gene>
<evidence type="ECO:0000259" key="2">
    <source>
        <dbReference type="Pfam" id="PF04366"/>
    </source>
</evidence>
<dbReference type="PANTHER" id="PTHR15629">
    <property type="entry name" value="SH3YL1 PROTEIN"/>
    <property type="match status" value="1"/>
</dbReference>
<dbReference type="EMBL" id="APNK01000016">
    <property type="protein sequence ID" value="KEZ77166.1"/>
    <property type="molecule type" value="Genomic_DNA"/>
</dbReference>
<evidence type="ECO:0000313" key="3">
    <source>
        <dbReference type="EMBL" id="KEZ77166.1"/>
    </source>
</evidence>
<evidence type="ECO:0000256" key="1">
    <source>
        <dbReference type="SAM" id="SignalP"/>
    </source>
</evidence>
<comment type="caution">
    <text evidence="3">The sequence shown here is derived from an EMBL/GenBank/DDBJ whole genome shotgun (WGS) entry which is preliminary data.</text>
</comment>
<dbReference type="InterPro" id="IPR007461">
    <property type="entry name" value="Ysc84_actin-binding"/>
</dbReference>
<dbReference type="PROSITE" id="PS51257">
    <property type="entry name" value="PROKAR_LIPOPROTEIN"/>
    <property type="match status" value="1"/>
</dbReference>
<dbReference type="InterPro" id="IPR051702">
    <property type="entry name" value="SH3_domain_YSC84-like"/>
</dbReference>